<dbReference type="STRING" id="655355.SAMN05216283_101470"/>
<evidence type="ECO:0000256" key="5">
    <source>
        <dbReference type="ARBA" id="ARBA00022692"/>
    </source>
</evidence>
<comment type="subcellular location">
    <subcellularLocation>
        <location evidence="1">Cell outer membrane</location>
    </subcellularLocation>
</comment>
<evidence type="ECO:0000256" key="7">
    <source>
        <dbReference type="ARBA" id="ARBA00023237"/>
    </source>
</evidence>
<dbReference type="Proteomes" id="UP000198964">
    <property type="component" value="Unassembled WGS sequence"/>
</dbReference>
<evidence type="ECO:0000313" key="9">
    <source>
        <dbReference type="Proteomes" id="UP000198964"/>
    </source>
</evidence>
<name>A0A1I2BNX9_9BACT</name>
<dbReference type="Pfam" id="PF02321">
    <property type="entry name" value="OEP"/>
    <property type="match status" value="2"/>
</dbReference>
<keyword evidence="7" id="KW-0998">Cell outer membrane</keyword>
<dbReference type="GO" id="GO:0015288">
    <property type="term" value="F:porin activity"/>
    <property type="evidence" value="ECO:0007669"/>
    <property type="project" value="TreeGrafter"/>
</dbReference>
<protein>
    <submittedName>
        <fullName evidence="8">Outer membrane protein, cobalt-zinc-cadmium efflux system</fullName>
    </submittedName>
</protein>
<accession>A0A1I2BNX9</accession>
<dbReference type="InterPro" id="IPR051906">
    <property type="entry name" value="TolC-like"/>
</dbReference>
<dbReference type="GO" id="GO:1990281">
    <property type="term" value="C:efflux pump complex"/>
    <property type="evidence" value="ECO:0007669"/>
    <property type="project" value="TreeGrafter"/>
</dbReference>
<dbReference type="SUPFAM" id="SSF56954">
    <property type="entry name" value="Outer membrane efflux proteins (OEP)"/>
    <property type="match status" value="1"/>
</dbReference>
<dbReference type="GO" id="GO:0009279">
    <property type="term" value="C:cell outer membrane"/>
    <property type="evidence" value="ECO:0007669"/>
    <property type="project" value="UniProtKB-SubCell"/>
</dbReference>
<gene>
    <name evidence="8" type="ORF">SAMN05216283_101470</name>
</gene>
<dbReference type="GO" id="GO:0015562">
    <property type="term" value="F:efflux transmembrane transporter activity"/>
    <property type="evidence" value="ECO:0007669"/>
    <property type="project" value="InterPro"/>
</dbReference>
<dbReference type="AlphaFoldDB" id="A0A1I2BNX9"/>
<dbReference type="InterPro" id="IPR003423">
    <property type="entry name" value="OMP_efflux"/>
</dbReference>
<keyword evidence="6" id="KW-0472">Membrane</keyword>
<dbReference type="Gene3D" id="1.20.1600.10">
    <property type="entry name" value="Outer membrane efflux proteins (OEP)"/>
    <property type="match status" value="1"/>
</dbReference>
<keyword evidence="3" id="KW-0813">Transport</keyword>
<keyword evidence="4" id="KW-1134">Transmembrane beta strand</keyword>
<sequence length="411" mass="47908">MLRYFTLFFILLTMSTAGQNRLLLLQQAVDSAFLNNPDLNQARAVLTQKENEWRTLTGIEAPEFSYFEEGINKDVTKPFEERRWTVSQKVDFPLTTVYRLKAVRQEAKALSYRIQAMENEIRSRVKSKYIEVLYALHLQELGRQQKALADDLYKAAYTRFETGMGNGMDLMNAELQVAEAENVLSEAERLLHMARYSLFYLMGLEVSEISYAIQFSDTLSSNSVEINQIQALEVLHEQPAYIAALYDYQAAENKLKEAKSNILPDISFNLYQQNYGDGYNFHGFEVGLSIPIWLPFEQKGRIKMAEARQTEIEWQQKSIELDMKQQIEHAWHNYQSSKQVIDRYNETMSEKSEKLQALSLKAYQLGEIDLLNLLNAQQTYLTNQKRYLTALRDYYLELALLEKYLNLKLVY</sequence>
<evidence type="ECO:0000256" key="4">
    <source>
        <dbReference type="ARBA" id="ARBA00022452"/>
    </source>
</evidence>
<evidence type="ECO:0000256" key="1">
    <source>
        <dbReference type="ARBA" id="ARBA00004442"/>
    </source>
</evidence>
<evidence type="ECO:0000256" key="3">
    <source>
        <dbReference type="ARBA" id="ARBA00022448"/>
    </source>
</evidence>
<evidence type="ECO:0000256" key="2">
    <source>
        <dbReference type="ARBA" id="ARBA00007613"/>
    </source>
</evidence>
<dbReference type="PANTHER" id="PTHR30026">
    <property type="entry name" value="OUTER MEMBRANE PROTEIN TOLC"/>
    <property type="match status" value="1"/>
</dbReference>
<organism evidence="8 9">
    <name type="scientific">Sunxiuqinia elliptica</name>
    <dbReference type="NCBI Taxonomy" id="655355"/>
    <lineage>
        <taxon>Bacteria</taxon>
        <taxon>Pseudomonadati</taxon>
        <taxon>Bacteroidota</taxon>
        <taxon>Bacteroidia</taxon>
        <taxon>Marinilabiliales</taxon>
        <taxon>Prolixibacteraceae</taxon>
        <taxon>Sunxiuqinia</taxon>
    </lineage>
</organism>
<keyword evidence="5" id="KW-0812">Transmembrane</keyword>
<evidence type="ECO:0000256" key="6">
    <source>
        <dbReference type="ARBA" id="ARBA00023136"/>
    </source>
</evidence>
<proteinExistence type="inferred from homology"/>
<reference evidence="8 9" key="1">
    <citation type="submission" date="2016-10" db="EMBL/GenBank/DDBJ databases">
        <authorList>
            <person name="de Groot N.N."/>
        </authorList>
    </citation>
    <scope>NUCLEOTIDE SEQUENCE [LARGE SCALE GENOMIC DNA]</scope>
    <source>
        <strain evidence="8 9">CGMCC 1.9156</strain>
    </source>
</reference>
<dbReference type="RefSeq" id="WP_093918208.1">
    <property type="nucleotide sequence ID" value="NZ_FONW01000001.1"/>
</dbReference>
<comment type="similarity">
    <text evidence="2">Belongs to the outer membrane factor (OMF) (TC 1.B.17) family.</text>
</comment>
<evidence type="ECO:0000313" key="8">
    <source>
        <dbReference type="EMBL" id="SFE57759.1"/>
    </source>
</evidence>
<dbReference type="EMBL" id="FONW01000001">
    <property type="protein sequence ID" value="SFE57759.1"/>
    <property type="molecule type" value="Genomic_DNA"/>
</dbReference>
<keyword evidence="9" id="KW-1185">Reference proteome</keyword>
<dbReference type="PANTHER" id="PTHR30026:SF20">
    <property type="entry name" value="OUTER MEMBRANE PROTEIN TOLC"/>
    <property type="match status" value="1"/>
</dbReference>